<dbReference type="Pfam" id="PF07734">
    <property type="entry name" value="FBA_1"/>
    <property type="match status" value="1"/>
</dbReference>
<dbReference type="Pfam" id="PF00646">
    <property type="entry name" value="F-box"/>
    <property type="match status" value="1"/>
</dbReference>
<dbReference type="InterPro" id="IPR017451">
    <property type="entry name" value="F-box-assoc_interact_dom"/>
</dbReference>
<dbReference type="Gene3D" id="1.20.1280.50">
    <property type="match status" value="1"/>
</dbReference>
<dbReference type="EMBL" id="NKXS01001811">
    <property type="protein sequence ID" value="PIN16736.1"/>
    <property type="molecule type" value="Genomic_DNA"/>
</dbReference>
<dbReference type="PANTHER" id="PTHR31672">
    <property type="entry name" value="BNACNNG10540D PROTEIN"/>
    <property type="match status" value="1"/>
</dbReference>
<comment type="caution">
    <text evidence="2">The sequence shown here is derived from an EMBL/GenBank/DDBJ whole genome shotgun (WGS) entry which is preliminary data.</text>
</comment>
<proteinExistence type="predicted"/>
<protein>
    <recommendedName>
        <fullName evidence="1">F-box domain-containing protein</fullName>
    </recommendedName>
</protein>
<dbReference type="Proteomes" id="UP000231279">
    <property type="component" value="Unassembled WGS sequence"/>
</dbReference>
<evidence type="ECO:0000313" key="2">
    <source>
        <dbReference type="EMBL" id="PIN16736.1"/>
    </source>
</evidence>
<gene>
    <name evidence="2" type="ORF">CDL12_10611</name>
</gene>
<dbReference type="InterPro" id="IPR036047">
    <property type="entry name" value="F-box-like_dom_sf"/>
</dbReference>
<accession>A0A2G9HGW2</accession>
<dbReference type="InterPro" id="IPR050796">
    <property type="entry name" value="SCF_F-box_component"/>
</dbReference>
<organism evidence="2 3">
    <name type="scientific">Handroanthus impetiginosus</name>
    <dbReference type="NCBI Taxonomy" id="429701"/>
    <lineage>
        <taxon>Eukaryota</taxon>
        <taxon>Viridiplantae</taxon>
        <taxon>Streptophyta</taxon>
        <taxon>Embryophyta</taxon>
        <taxon>Tracheophyta</taxon>
        <taxon>Spermatophyta</taxon>
        <taxon>Magnoliopsida</taxon>
        <taxon>eudicotyledons</taxon>
        <taxon>Gunneridae</taxon>
        <taxon>Pentapetalae</taxon>
        <taxon>asterids</taxon>
        <taxon>lamiids</taxon>
        <taxon>Lamiales</taxon>
        <taxon>Bignoniaceae</taxon>
        <taxon>Crescentiina</taxon>
        <taxon>Tabebuia alliance</taxon>
        <taxon>Handroanthus</taxon>
    </lineage>
</organism>
<reference evidence="3" key="1">
    <citation type="journal article" date="2018" name="Gigascience">
        <title>Genome assembly of the Pink Ipe (Handroanthus impetiginosus, Bignoniaceae), a highly valued, ecologically keystone Neotropical timber forest tree.</title>
        <authorList>
            <person name="Silva-Junior O.B."/>
            <person name="Grattapaglia D."/>
            <person name="Novaes E."/>
            <person name="Collevatti R.G."/>
        </authorList>
    </citation>
    <scope>NUCLEOTIDE SEQUENCE [LARGE SCALE GENOMIC DNA]</scope>
    <source>
        <strain evidence="3">cv. UFG-1</strain>
    </source>
</reference>
<evidence type="ECO:0000313" key="3">
    <source>
        <dbReference type="Proteomes" id="UP000231279"/>
    </source>
</evidence>
<dbReference type="AlphaFoldDB" id="A0A2G9HGW2"/>
<dbReference type="OrthoDB" id="1290040at2759"/>
<dbReference type="SUPFAM" id="SSF81383">
    <property type="entry name" value="F-box domain"/>
    <property type="match status" value="1"/>
</dbReference>
<evidence type="ECO:0000259" key="1">
    <source>
        <dbReference type="PROSITE" id="PS50181"/>
    </source>
</evidence>
<dbReference type="InterPro" id="IPR001810">
    <property type="entry name" value="F-box_dom"/>
</dbReference>
<name>A0A2G9HGW2_9LAMI</name>
<dbReference type="SMART" id="SM00256">
    <property type="entry name" value="FBOX"/>
    <property type="match status" value="1"/>
</dbReference>
<feature type="domain" description="F-box" evidence="1">
    <location>
        <begin position="6"/>
        <end position="51"/>
    </location>
</feature>
<dbReference type="NCBIfam" id="TIGR01640">
    <property type="entry name" value="F_box_assoc_1"/>
    <property type="match status" value="1"/>
</dbReference>
<dbReference type="InterPro" id="IPR006527">
    <property type="entry name" value="F-box-assoc_dom_typ1"/>
</dbReference>
<keyword evidence="3" id="KW-1185">Reference proteome</keyword>
<sequence length="329" mass="38536">MKRKASHKIPYLPQEIITDILLRLPVKSLLRFKFTSKLWRSLISSKHFVKIHLENSTKNPTFACHRIISVTKEGNKYDIQHCSLHPLFPERVTYASYGDFPVDESVDSLRLLGSCNGLVCISINETKYFLWNPSTRESKKLPDFDLKILSHSHIIEDGFGFEESSGDYKVYAASYDQLQDIAKIYSLKQNSWTRINYNKKDNILSPRTGKFVSGNLHWIRVIEDEWYISSLDLKNGVYGIVERPSYSVKDSWSKMMRICDNLFMDYVLLAPLDIISQNREVLFRCRWDLVVYKSKENSFWYLKKMNGFKNLHHLVYFESLVSVMADVKE</sequence>
<dbReference type="CDD" id="cd22157">
    <property type="entry name" value="F-box_AtFBW1-like"/>
    <property type="match status" value="1"/>
</dbReference>
<dbReference type="PANTHER" id="PTHR31672:SF13">
    <property type="entry name" value="F-BOX PROTEIN CPR30-LIKE"/>
    <property type="match status" value="1"/>
</dbReference>
<dbReference type="STRING" id="429701.A0A2G9HGW2"/>
<dbReference type="PROSITE" id="PS50181">
    <property type="entry name" value="FBOX"/>
    <property type="match status" value="1"/>
</dbReference>